<proteinExistence type="predicted"/>
<reference evidence="2 3" key="1">
    <citation type="journal article" date="2017" name="BMC Microbiol.">
        <title>Comparative genomics of Enterococcus spp. isolated from bovine feces.</title>
        <authorList>
            <person name="Beukers A.G."/>
            <person name="Zaheer R."/>
            <person name="Goji N."/>
            <person name="Amoako K.K."/>
            <person name="Chaves A.V."/>
            <person name="Ward M.P."/>
            <person name="McAllister T.A."/>
        </authorList>
    </citation>
    <scope>NUCLEOTIDE SEQUENCE [LARGE SCALE GENOMIC DNA]</scope>
    <source>
        <strain evidence="2 3">F1129D 143</strain>
    </source>
</reference>
<feature type="coiled-coil region" evidence="1">
    <location>
        <begin position="43"/>
        <end position="77"/>
    </location>
</feature>
<dbReference type="AlphaFoldDB" id="A0A1V8YGN1"/>
<name>A0A1V8YGN1_9ENTE</name>
<sequence length="95" mass="10697">MKKKIYSLIILFIGLFIAVPSVNATTEKNLLPTSFASLNENELNVLSKELSVTVEELKNLENNVELAMHHLEKQNTKNFNHANHQIVPVIDTPTT</sequence>
<evidence type="ECO:0000256" key="1">
    <source>
        <dbReference type="SAM" id="Coils"/>
    </source>
</evidence>
<dbReference type="EMBL" id="MJEA01000021">
    <property type="protein sequence ID" value="OQO68042.1"/>
    <property type="molecule type" value="Genomic_DNA"/>
</dbReference>
<keyword evidence="1" id="KW-0175">Coiled coil</keyword>
<dbReference type="RefSeq" id="WP_081184959.1">
    <property type="nucleotide sequence ID" value="NZ_MJEA01000021.1"/>
</dbReference>
<dbReference type="Proteomes" id="UP000192477">
    <property type="component" value="Unassembled WGS sequence"/>
</dbReference>
<protein>
    <submittedName>
        <fullName evidence="2">Uncharacterized protein</fullName>
    </submittedName>
</protein>
<accession>A0A1V8YGN1</accession>
<evidence type="ECO:0000313" key="2">
    <source>
        <dbReference type="EMBL" id="OQO68042.1"/>
    </source>
</evidence>
<gene>
    <name evidence="2" type="ORF">BH747_12895</name>
</gene>
<comment type="caution">
    <text evidence="2">The sequence shown here is derived from an EMBL/GenBank/DDBJ whole genome shotgun (WGS) entry which is preliminary data.</text>
</comment>
<organism evidence="2 3">
    <name type="scientific">Enterococcus villorum</name>
    <dbReference type="NCBI Taxonomy" id="112904"/>
    <lineage>
        <taxon>Bacteria</taxon>
        <taxon>Bacillati</taxon>
        <taxon>Bacillota</taxon>
        <taxon>Bacilli</taxon>
        <taxon>Lactobacillales</taxon>
        <taxon>Enterococcaceae</taxon>
        <taxon>Enterococcus</taxon>
    </lineage>
</organism>
<evidence type="ECO:0000313" key="3">
    <source>
        <dbReference type="Proteomes" id="UP000192477"/>
    </source>
</evidence>